<dbReference type="Proteomes" id="UP000244090">
    <property type="component" value="Unassembled WGS sequence"/>
</dbReference>
<dbReference type="AlphaFoldDB" id="A0A2T6C2V9"/>
<name>A0A2T6C2V9_9FLAO</name>
<organism evidence="2 3">
    <name type="scientific">Kordia periserrulae</name>
    <dbReference type="NCBI Taxonomy" id="701523"/>
    <lineage>
        <taxon>Bacteria</taxon>
        <taxon>Pseudomonadati</taxon>
        <taxon>Bacteroidota</taxon>
        <taxon>Flavobacteriia</taxon>
        <taxon>Flavobacteriales</taxon>
        <taxon>Flavobacteriaceae</taxon>
        <taxon>Kordia</taxon>
    </lineage>
</organism>
<reference evidence="2 3" key="1">
    <citation type="submission" date="2018-04" db="EMBL/GenBank/DDBJ databases">
        <title>Genomic Encyclopedia of Archaeal and Bacterial Type Strains, Phase II (KMG-II): from individual species to whole genera.</title>
        <authorList>
            <person name="Goeker M."/>
        </authorList>
    </citation>
    <scope>NUCLEOTIDE SEQUENCE [LARGE SCALE GENOMIC DNA]</scope>
    <source>
        <strain evidence="2 3">DSM 25731</strain>
    </source>
</reference>
<evidence type="ECO:0000313" key="3">
    <source>
        <dbReference type="Proteomes" id="UP000244090"/>
    </source>
</evidence>
<feature type="transmembrane region" description="Helical" evidence="1">
    <location>
        <begin position="7"/>
        <end position="26"/>
    </location>
</feature>
<keyword evidence="1" id="KW-1133">Transmembrane helix</keyword>
<keyword evidence="1" id="KW-0812">Transmembrane</keyword>
<accession>A0A2T6C2V9</accession>
<keyword evidence="3" id="KW-1185">Reference proteome</keyword>
<gene>
    <name evidence="2" type="ORF">C8N46_10255</name>
</gene>
<comment type="caution">
    <text evidence="2">The sequence shown here is derived from an EMBL/GenBank/DDBJ whole genome shotgun (WGS) entry which is preliminary data.</text>
</comment>
<protein>
    <submittedName>
        <fullName evidence="2">Uncharacterized protein</fullName>
    </submittedName>
</protein>
<dbReference type="EMBL" id="QBKT01000002">
    <property type="protein sequence ID" value="PTX62659.1"/>
    <property type="molecule type" value="Genomic_DNA"/>
</dbReference>
<keyword evidence="1" id="KW-0472">Membrane</keyword>
<proteinExistence type="predicted"/>
<sequence>MSNVAENYLESTLFMFFLDFFLRLALDSSPF</sequence>
<evidence type="ECO:0000313" key="2">
    <source>
        <dbReference type="EMBL" id="PTX62659.1"/>
    </source>
</evidence>
<evidence type="ECO:0000256" key="1">
    <source>
        <dbReference type="SAM" id="Phobius"/>
    </source>
</evidence>